<feature type="domain" description="Transposase IS66 central" evidence="1">
    <location>
        <begin position="626"/>
        <end position="870"/>
    </location>
</feature>
<dbReference type="EMBL" id="LR593886">
    <property type="protein sequence ID" value="VTR94039.1"/>
    <property type="molecule type" value="Genomic_DNA"/>
</dbReference>
<keyword evidence="4" id="KW-1185">Reference proteome</keyword>
<dbReference type="KEGG" id="gms:SOIL9_36750"/>
<dbReference type="NCBIfam" id="NF033517">
    <property type="entry name" value="transpos_IS66"/>
    <property type="match status" value="1"/>
</dbReference>
<dbReference type="InterPro" id="IPR019993">
    <property type="entry name" value="RecB_nuclease_TM0106_put"/>
</dbReference>
<protein>
    <submittedName>
        <fullName evidence="3">Uncharacterized protein</fullName>
    </submittedName>
</protein>
<accession>A0A6P2CYR6</accession>
<evidence type="ECO:0000259" key="2">
    <source>
        <dbReference type="Pfam" id="PF13482"/>
    </source>
</evidence>
<dbReference type="NCBIfam" id="TIGR03491">
    <property type="entry name" value="TM0106 family RecB-like putative nuclease"/>
    <property type="match status" value="1"/>
</dbReference>
<dbReference type="InterPro" id="IPR052344">
    <property type="entry name" value="Transposase-related"/>
</dbReference>
<dbReference type="InterPro" id="IPR004291">
    <property type="entry name" value="Transposase_IS66_central"/>
</dbReference>
<proteinExistence type="predicted"/>
<dbReference type="Pfam" id="PF03050">
    <property type="entry name" value="DDE_Tnp_IS66"/>
    <property type="match status" value="1"/>
</dbReference>
<dbReference type="Pfam" id="PF13482">
    <property type="entry name" value="RNase_H_2"/>
    <property type="match status" value="1"/>
</dbReference>
<evidence type="ECO:0000313" key="4">
    <source>
        <dbReference type="Proteomes" id="UP000464178"/>
    </source>
</evidence>
<feature type="domain" description="YprB ribonuclease H-like" evidence="2">
    <location>
        <begin position="289"/>
        <end position="456"/>
    </location>
</feature>
<organism evidence="3 4">
    <name type="scientific">Gemmata massiliana</name>
    <dbReference type="NCBI Taxonomy" id="1210884"/>
    <lineage>
        <taxon>Bacteria</taxon>
        <taxon>Pseudomonadati</taxon>
        <taxon>Planctomycetota</taxon>
        <taxon>Planctomycetia</taxon>
        <taxon>Gemmatales</taxon>
        <taxon>Gemmataceae</taxon>
        <taxon>Gemmata</taxon>
    </lineage>
</organism>
<dbReference type="InterPro" id="IPR038720">
    <property type="entry name" value="YprB_RNase_H-like_dom"/>
</dbReference>
<evidence type="ECO:0000313" key="3">
    <source>
        <dbReference type="EMBL" id="VTR94039.1"/>
    </source>
</evidence>
<dbReference type="Proteomes" id="UP000464178">
    <property type="component" value="Chromosome"/>
</dbReference>
<gene>
    <name evidence="3" type="ORF">SOIL9_36750</name>
</gene>
<evidence type="ECO:0000259" key="1">
    <source>
        <dbReference type="Pfam" id="PF03050"/>
    </source>
</evidence>
<name>A0A6P2CYR6_9BACT</name>
<dbReference type="PANTHER" id="PTHR33678:SF2">
    <property type="match status" value="1"/>
</dbReference>
<dbReference type="RefSeq" id="WP_162668661.1">
    <property type="nucleotide sequence ID" value="NZ_LR593886.1"/>
</dbReference>
<reference evidence="3 4" key="1">
    <citation type="submission" date="2019-05" db="EMBL/GenBank/DDBJ databases">
        <authorList>
            <consortium name="Science for Life Laboratories"/>
        </authorList>
    </citation>
    <scope>NUCLEOTIDE SEQUENCE [LARGE SCALE GENOMIC DNA]</scope>
    <source>
        <strain evidence="3">Soil9</strain>
    </source>
</reference>
<sequence>MSAKITRDVIESYLHCRYKGHLTLAGTRAEPAAYQTLRLRDRRDVRDRAAAAIRADHAPGEVMCDFDLSLAVLKQGVTHLLDVRAEDESVSLSFDGLRRVPGRSLLGDFHYAPVLYHESEKVGLVQRLLLAALGRVVGDLQGRQPDTAFVYRGRGDCPARISLTVRLQEAASRAWRDLREQQMGASRPRLTLNGHCAECEFRDGCHQEATKTDDLSLLRGLREKDIQRFARKGILTVTQLAHTFRPRRQRKRSRAGGHDHNPALQALAIRDRKTYVFGSPRLPDAPVRVYLDLEGKSGDSFVYLVGVIVVEESVESRHSFWADRPEDEPRIFEQLLQLLRGYEDFRVFCYGSYERAFLKRMRKHAGRKRLADQVLARTTNVLSVIYAHVYFPVYSNGLKDVARSLGFAWAAPDASGLQSLVWRSDWERTGEDSLKQRLLQYNLDDCAALKRVVEVLFALAPGDAGCASATTANAPPSARVEDLDALAFPRKSGSIAFANPDFAAVNKLAYFDYQRERVYVRTSRTLRKNVARSKERVNRKVRVSREVVVEAGRCPHCRSEDVAIATGDGAPVWPTAGKRAFDLVITPAGIRRRVIRCRTRPYRCSNCGRIFVPEAYERLDKHYHGLKSWAMHMHVGHRLGLAVVEAMFREQFGLDVDRTELHMIKGLLAHYYRPTYRQLLTSLRAGSLIHADETEVALRTGRGYIWVFASVETVLYQYRPTREGGFLGKYLEDFRGVLVSDFYAAYDALPCPKQKCLIHLIRDMNQLLLNHPFDTELKSVTEAFGRLLRAAVTTIDQHGLKRRHLGAHRPAVADFFGTLSGQPFRSEAAEDLRQRLLRNRGGLFTFLEYDGVPWNNNNAENAIRQFGYYRDRTAGRLGETGLQEYLLLLSLCHTCRYRGVSFLQFLRSGQRDLDRFCETRRRRRFPDMQVYPKGFIPPHYSRVRKPLAANSAGEGVRPTPKGGVPG</sequence>
<dbReference type="PANTHER" id="PTHR33678">
    <property type="entry name" value="BLL1576 PROTEIN"/>
    <property type="match status" value="1"/>
</dbReference>
<dbReference type="AlphaFoldDB" id="A0A6P2CYR6"/>